<sequence>MEFHESAICDFRANANSVKPQPIAVLFKTMGAWAVLCFAADDTDARMAIGQEMEMDPTNDEFIIYGAPSNYLLDTCNIYNKAADGGLYFLAVNNFMLITIKVIYGRTSKQDSRRTTAKSQQWNRRGCFI</sequence>
<dbReference type="GeneID" id="14182275"/>
<dbReference type="KEGG" id="vg:14182275"/>
<evidence type="ECO:0000313" key="1">
    <source>
        <dbReference type="EMBL" id="AFH20481.1"/>
    </source>
</evidence>
<keyword evidence="2" id="KW-1185">Reference proteome</keyword>
<reference evidence="1 2" key="1">
    <citation type="submission" date="2011-11" db="EMBL/GenBank/DDBJ databases">
        <title>The genomes of several lambdoid coliphages.</title>
        <authorList>
            <person name="Refardt D."/>
            <person name="Gencoglu M."/>
            <person name="Kunzli-Gontarczyk M."/>
            <person name="Bruggmann R."/>
            <person name="Kropinski A.M."/>
        </authorList>
    </citation>
    <scope>NUCLEOTIDE SEQUENCE [LARGE SCALE GENOMIC DNA]</scope>
</reference>
<dbReference type="RefSeq" id="YP_007112319.1">
    <property type="nucleotide sequence ID" value="NC_019719.1"/>
</dbReference>
<dbReference type="OrthoDB" id="18875at10239"/>
<accession>K7P6Y1</accession>
<evidence type="ECO:0000313" key="2">
    <source>
        <dbReference type="Proteomes" id="UP000010370"/>
    </source>
</evidence>
<gene>
    <name evidence="1" type="ORF">HK633_045</name>
</gene>
<protein>
    <submittedName>
        <fullName evidence="1">Uncharacterized protein</fullName>
    </submittedName>
</protein>
<dbReference type="EMBL" id="JQ086377">
    <property type="protein sequence ID" value="AFH20481.1"/>
    <property type="molecule type" value="Genomic_DNA"/>
</dbReference>
<name>K7P6Y1_9CAUD</name>
<proteinExistence type="predicted"/>
<dbReference type="Proteomes" id="UP000010370">
    <property type="component" value="Segment"/>
</dbReference>
<organism evidence="1 2">
    <name type="scientific">Escherichia phage HK633</name>
    <dbReference type="NCBI Taxonomy" id="1147147"/>
    <lineage>
        <taxon>Viruses</taxon>
        <taxon>Duplodnaviria</taxon>
        <taxon>Heunggongvirae</taxon>
        <taxon>Uroviricota</taxon>
        <taxon>Caudoviricetes</taxon>
        <taxon>Hendrixvirinae</taxon>
        <taxon>Saikungvirus</taxon>
        <taxon>Saikungvirus HK633</taxon>
    </lineage>
</organism>